<name>A0A813NZD1_ADIRI</name>
<organism evidence="2 3">
    <name type="scientific">Adineta ricciae</name>
    <name type="common">Rotifer</name>
    <dbReference type="NCBI Taxonomy" id="249248"/>
    <lineage>
        <taxon>Eukaryota</taxon>
        <taxon>Metazoa</taxon>
        <taxon>Spiralia</taxon>
        <taxon>Gnathifera</taxon>
        <taxon>Rotifera</taxon>
        <taxon>Eurotatoria</taxon>
        <taxon>Bdelloidea</taxon>
        <taxon>Adinetida</taxon>
        <taxon>Adinetidae</taxon>
        <taxon>Adineta</taxon>
    </lineage>
</organism>
<comment type="caution">
    <text evidence="2">The sequence shown here is derived from an EMBL/GenBank/DDBJ whole genome shotgun (WGS) entry which is preliminary data.</text>
</comment>
<feature type="region of interest" description="Disordered" evidence="1">
    <location>
        <begin position="1"/>
        <end position="43"/>
    </location>
</feature>
<accession>A0A813NZD1</accession>
<dbReference type="OrthoDB" id="9998137at2759"/>
<dbReference type="EMBL" id="CAJNOJ010000005">
    <property type="protein sequence ID" value="CAF0747445.1"/>
    <property type="molecule type" value="Genomic_DNA"/>
</dbReference>
<dbReference type="AlphaFoldDB" id="A0A813NZD1"/>
<feature type="compositionally biased region" description="Polar residues" evidence="1">
    <location>
        <begin position="32"/>
        <end position="43"/>
    </location>
</feature>
<evidence type="ECO:0000256" key="1">
    <source>
        <dbReference type="SAM" id="MobiDB-lite"/>
    </source>
</evidence>
<evidence type="ECO:0000313" key="2">
    <source>
        <dbReference type="EMBL" id="CAF0747445.1"/>
    </source>
</evidence>
<sequence>MDMEDGIPRRQPLSRAQSAQQMHKLGKRVSGKANQVPPTYLSSRSCDDLNINQKSKPLVDLTVPACNSTMKILDQMENLKFEQFEPVLTTTHMEHIHEQANKKLNYSNERVYKGLIDLEPNAEEIIAAAEQQEIQKRKQAAKFLNVEYDLGCEEYQALQKKRVKPDIMELFDESSMIKQSTRINLKSMKPTKMKAKQATIFSINSLNQAQTLWKI</sequence>
<proteinExistence type="predicted"/>
<evidence type="ECO:0000313" key="3">
    <source>
        <dbReference type="Proteomes" id="UP000663852"/>
    </source>
</evidence>
<protein>
    <submittedName>
        <fullName evidence="2">Uncharacterized protein</fullName>
    </submittedName>
</protein>
<reference evidence="2" key="1">
    <citation type="submission" date="2021-02" db="EMBL/GenBank/DDBJ databases">
        <authorList>
            <person name="Nowell W R."/>
        </authorList>
    </citation>
    <scope>NUCLEOTIDE SEQUENCE</scope>
</reference>
<gene>
    <name evidence="2" type="ORF">EDS130_LOCUS2092</name>
</gene>
<dbReference type="Proteomes" id="UP000663852">
    <property type="component" value="Unassembled WGS sequence"/>
</dbReference>